<proteinExistence type="predicted"/>
<reference evidence="1" key="1">
    <citation type="submission" date="2019-12" db="EMBL/GenBank/DDBJ databases">
        <title>Genome sequencing and annotation of Brassica cretica.</title>
        <authorList>
            <person name="Studholme D.J."/>
            <person name="Sarris P.F."/>
        </authorList>
    </citation>
    <scope>NUCLEOTIDE SEQUENCE</scope>
    <source>
        <strain evidence="1">PFS-102/07</strain>
        <tissue evidence="1">Leaf</tissue>
    </source>
</reference>
<accession>A0A8S9GPK6</accession>
<dbReference type="AlphaFoldDB" id="A0A8S9GPK6"/>
<evidence type="ECO:0000313" key="1">
    <source>
        <dbReference type="EMBL" id="KAF2546237.1"/>
    </source>
</evidence>
<organism evidence="1">
    <name type="scientific">Brassica cretica</name>
    <name type="common">Mustard</name>
    <dbReference type="NCBI Taxonomy" id="69181"/>
    <lineage>
        <taxon>Eukaryota</taxon>
        <taxon>Viridiplantae</taxon>
        <taxon>Streptophyta</taxon>
        <taxon>Embryophyta</taxon>
        <taxon>Tracheophyta</taxon>
        <taxon>Spermatophyta</taxon>
        <taxon>Magnoliopsida</taxon>
        <taxon>eudicotyledons</taxon>
        <taxon>Gunneridae</taxon>
        <taxon>Pentapetalae</taxon>
        <taxon>rosids</taxon>
        <taxon>malvids</taxon>
        <taxon>Brassicales</taxon>
        <taxon>Brassicaceae</taxon>
        <taxon>Brassiceae</taxon>
        <taxon>Brassica</taxon>
    </lineage>
</organism>
<protein>
    <submittedName>
        <fullName evidence="1">Uncharacterized protein</fullName>
    </submittedName>
</protein>
<comment type="caution">
    <text evidence="1">The sequence shown here is derived from an EMBL/GenBank/DDBJ whole genome shotgun (WGS) entry which is preliminary data.</text>
</comment>
<gene>
    <name evidence="1" type="ORF">F2Q70_00019484</name>
</gene>
<sequence>MSLRFSVSAFQSEQIWVRYDLAFAGMDGKASLPPPPLNGTGLYPVLLVIDWLQLAVLDVDYLGFEDNPSDDISCSQDEAFSCRLQQILFCLLDVSAASFVSPSRMGSCIDPSSSSCGAPERELAASIDACLSHFGECLTEPASSYSLDGLVNLNCHEALGMKV</sequence>
<dbReference type="EMBL" id="QGKY02001925">
    <property type="protein sequence ID" value="KAF2546237.1"/>
    <property type="molecule type" value="Genomic_DNA"/>
</dbReference>
<name>A0A8S9GPK6_BRACR</name>